<keyword evidence="5 10" id="KW-0552">Olfaction</keyword>
<keyword evidence="9 10" id="KW-0807">Transducer</keyword>
<dbReference type="GO" id="GO:0005886">
    <property type="term" value="C:plasma membrane"/>
    <property type="evidence" value="ECO:0007669"/>
    <property type="project" value="UniProtKB-SubCell"/>
</dbReference>
<feature type="transmembrane region" description="Helical" evidence="10">
    <location>
        <begin position="314"/>
        <end position="334"/>
    </location>
</feature>
<dbReference type="GO" id="GO:0005549">
    <property type="term" value="F:odorant binding"/>
    <property type="evidence" value="ECO:0007669"/>
    <property type="project" value="InterPro"/>
</dbReference>
<evidence type="ECO:0000313" key="11">
    <source>
        <dbReference type="EMBL" id="QMS80325.1"/>
    </source>
</evidence>
<evidence type="ECO:0000256" key="5">
    <source>
        <dbReference type="ARBA" id="ARBA00022725"/>
    </source>
</evidence>
<comment type="caution">
    <text evidence="10">Lacks conserved residue(s) required for the propagation of feature annotation.</text>
</comment>
<keyword evidence="6 10" id="KW-1133">Transmembrane helix</keyword>
<feature type="transmembrane region" description="Helical" evidence="10">
    <location>
        <begin position="74"/>
        <end position="96"/>
    </location>
</feature>
<keyword evidence="4 10" id="KW-0812">Transmembrane</keyword>
<keyword evidence="8 10" id="KW-0675">Receptor</keyword>
<sequence length="446" mass="51933">MLHDRRPLNYFGLHFWLLRFLGIGWWHDPFSEDKRNFPSWYLYYSILMQIVWVAGFVGLETIDPFVGDRDLTQFMFSLAFVVTHDLTIFKLFIFYIKNKDIKDVVRTLEVDLYDYYQQDEKIFATIKKTKILTGAFLFFGWIIIGNTNVHGAIVDIQWKAEVAMLNNSSTKPPRTLPLPIFIPWSYQNDTSYIFTFIFETIGLFWTGHIVMTIDSFIGTLILHMSNQFIMLQDAYRSAYDRTVNRMLQKHNFNDNIDAEIEINKHFLEADKKELIVRKIYTAEHFNSELEKTLKSCYKQHQILIECVQKFATTYSYGFMIQLLSSVTAICALMVQISHDASSLTSSRLVTSLAFFVVMIIQLAIQCFTGNELTYQAGLVSEAVMECKWEHMPVRLGRMLVLCCARAQRPLRLTAAGFTHINIDCFLSIMKAAYSYYAVLSQKQYSN</sequence>
<dbReference type="Pfam" id="PF02949">
    <property type="entry name" value="7tm_6"/>
    <property type="match status" value="1"/>
</dbReference>
<proteinExistence type="evidence at transcript level"/>
<dbReference type="AlphaFoldDB" id="A0A7G4KBT9"/>
<accession>A0A7G4KBT9</accession>
<feature type="transmembrane region" description="Helical" evidence="10">
    <location>
        <begin position="41"/>
        <end position="62"/>
    </location>
</feature>
<evidence type="ECO:0000256" key="6">
    <source>
        <dbReference type="ARBA" id="ARBA00022989"/>
    </source>
</evidence>
<evidence type="ECO:0000256" key="4">
    <source>
        <dbReference type="ARBA" id="ARBA00022692"/>
    </source>
</evidence>
<evidence type="ECO:0000256" key="8">
    <source>
        <dbReference type="ARBA" id="ARBA00023170"/>
    </source>
</evidence>
<keyword evidence="3 10" id="KW-0716">Sensory transduction</keyword>
<evidence type="ECO:0000256" key="3">
    <source>
        <dbReference type="ARBA" id="ARBA00022606"/>
    </source>
</evidence>
<gene>
    <name evidence="11" type="primary">OR10</name>
</gene>
<keyword evidence="2" id="KW-1003">Cell membrane</keyword>
<dbReference type="GO" id="GO:0007165">
    <property type="term" value="P:signal transduction"/>
    <property type="evidence" value="ECO:0007669"/>
    <property type="project" value="UniProtKB-KW"/>
</dbReference>
<dbReference type="InterPro" id="IPR004117">
    <property type="entry name" value="7tm6_olfct_rcpt"/>
</dbReference>
<keyword evidence="7 10" id="KW-0472">Membrane</keyword>
<name>A0A7G4KBT9_9NEOP</name>
<evidence type="ECO:0000256" key="7">
    <source>
        <dbReference type="ARBA" id="ARBA00023136"/>
    </source>
</evidence>
<feature type="transmembrane region" description="Helical" evidence="10">
    <location>
        <begin position="7"/>
        <end position="26"/>
    </location>
</feature>
<dbReference type="EMBL" id="MN515177">
    <property type="protein sequence ID" value="QMS80325.1"/>
    <property type="molecule type" value="mRNA"/>
</dbReference>
<reference evidence="11" key="1">
    <citation type="submission" date="2019-09" db="EMBL/GenBank/DDBJ databases">
        <authorList>
            <person name="Yang H."/>
        </authorList>
    </citation>
    <scope>NUCLEOTIDE SEQUENCE</scope>
</reference>
<evidence type="ECO:0000256" key="10">
    <source>
        <dbReference type="RuleBase" id="RU351113"/>
    </source>
</evidence>
<dbReference type="PANTHER" id="PTHR21137:SF35">
    <property type="entry name" value="ODORANT RECEPTOR 19A-RELATED"/>
    <property type="match status" value="1"/>
</dbReference>
<protein>
    <recommendedName>
        <fullName evidence="10">Odorant receptor</fullName>
    </recommendedName>
</protein>
<organism evidence="11">
    <name type="scientific">Histia rhodope</name>
    <dbReference type="NCBI Taxonomy" id="1453155"/>
    <lineage>
        <taxon>Eukaryota</taxon>
        <taxon>Metazoa</taxon>
        <taxon>Ecdysozoa</taxon>
        <taxon>Arthropoda</taxon>
        <taxon>Hexapoda</taxon>
        <taxon>Insecta</taxon>
        <taxon>Pterygota</taxon>
        <taxon>Neoptera</taxon>
        <taxon>Endopterygota</taxon>
        <taxon>Lepidoptera</taxon>
        <taxon>Glossata</taxon>
        <taxon>Ditrysia</taxon>
        <taxon>Zygaenoidea</taxon>
        <taxon>Zygaenidae</taxon>
        <taxon>Chalcosiinae</taxon>
        <taxon>Histia</taxon>
    </lineage>
</organism>
<evidence type="ECO:0000256" key="9">
    <source>
        <dbReference type="ARBA" id="ARBA00023224"/>
    </source>
</evidence>
<dbReference type="PANTHER" id="PTHR21137">
    <property type="entry name" value="ODORANT RECEPTOR"/>
    <property type="match status" value="1"/>
</dbReference>
<feature type="transmembrane region" description="Helical" evidence="10">
    <location>
        <begin position="346"/>
        <end position="364"/>
    </location>
</feature>
<dbReference type="GO" id="GO:0004984">
    <property type="term" value="F:olfactory receptor activity"/>
    <property type="evidence" value="ECO:0007669"/>
    <property type="project" value="InterPro"/>
</dbReference>
<comment type="subcellular location">
    <subcellularLocation>
        <location evidence="1 10">Cell membrane</location>
        <topology evidence="1 10">Multi-pass membrane protein</topology>
    </subcellularLocation>
</comment>
<evidence type="ECO:0000256" key="1">
    <source>
        <dbReference type="ARBA" id="ARBA00004651"/>
    </source>
</evidence>
<evidence type="ECO:0000256" key="2">
    <source>
        <dbReference type="ARBA" id="ARBA00022475"/>
    </source>
</evidence>
<comment type="similarity">
    <text evidence="10">Belongs to the insect chemoreceptor superfamily. Heteromeric odorant receptor channel (TC 1.A.69) family.</text>
</comment>